<feature type="transmembrane region" description="Helical" evidence="1">
    <location>
        <begin position="277"/>
        <end position="294"/>
    </location>
</feature>
<sequence length="301" mass="33331">MRKVFSYGPLLIVIAASLWALDGIIRRSLYSLPSITIVFYEHLFGAFILLPYLIITFKKEGLTRKEFFLLLFIAMFSGVLGTLWFTTALLKTSFISFSVVYLIQKLQPIFAISAAAIVLKEKITKSYIKWAVIALVAAYFVTFKNGYINFSTGTGTIIAALYALGAAFAWGSSTAFSKLALIKRPSIYITSLRFFLTSILALGMVFILGQSKSFSTPTISQFGRFLLIAVSTGMVSVAIYYRGLKKVQANVSTILELVYPLLAVFIDATLYKSFLAPSQYIAGAILLFGIYRISQIQSSLK</sequence>
<accession>A0A0G0AGH1</accession>
<feature type="transmembrane region" description="Helical" evidence="1">
    <location>
        <begin position="30"/>
        <end position="55"/>
    </location>
</feature>
<dbReference type="AlphaFoldDB" id="A0A0G0AGH1"/>
<feature type="transmembrane region" description="Helical" evidence="1">
    <location>
        <begin position="222"/>
        <end position="241"/>
    </location>
</feature>
<dbReference type="GO" id="GO:0016020">
    <property type="term" value="C:membrane"/>
    <property type="evidence" value="ECO:0007669"/>
    <property type="project" value="InterPro"/>
</dbReference>
<name>A0A0G0AGH1_9BACT</name>
<feature type="transmembrane region" description="Helical" evidence="1">
    <location>
        <begin position="253"/>
        <end position="271"/>
    </location>
</feature>
<proteinExistence type="predicted"/>
<dbReference type="InterPro" id="IPR000620">
    <property type="entry name" value="EamA_dom"/>
</dbReference>
<feature type="transmembrane region" description="Helical" evidence="1">
    <location>
        <begin position="148"/>
        <end position="171"/>
    </location>
</feature>
<evidence type="ECO:0000256" key="1">
    <source>
        <dbReference type="SAM" id="Phobius"/>
    </source>
</evidence>
<evidence type="ECO:0000259" key="2">
    <source>
        <dbReference type="Pfam" id="PF00892"/>
    </source>
</evidence>
<dbReference type="InterPro" id="IPR037185">
    <property type="entry name" value="EmrE-like"/>
</dbReference>
<evidence type="ECO:0000313" key="4">
    <source>
        <dbReference type="Proteomes" id="UP000034045"/>
    </source>
</evidence>
<protein>
    <submittedName>
        <fullName evidence="3">DMT superfamily drug/metabolite permease</fullName>
    </submittedName>
</protein>
<keyword evidence="1" id="KW-0812">Transmembrane</keyword>
<feature type="transmembrane region" description="Helical" evidence="1">
    <location>
        <begin position="67"/>
        <end position="87"/>
    </location>
</feature>
<feature type="transmembrane region" description="Helical" evidence="1">
    <location>
        <begin position="192"/>
        <end position="210"/>
    </location>
</feature>
<dbReference type="Proteomes" id="UP000034045">
    <property type="component" value="Unassembled WGS sequence"/>
</dbReference>
<keyword evidence="1" id="KW-0472">Membrane</keyword>
<feature type="domain" description="EamA" evidence="2">
    <location>
        <begin position="8"/>
        <end position="142"/>
    </location>
</feature>
<feature type="transmembrane region" description="Helical" evidence="1">
    <location>
        <begin position="126"/>
        <end position="142"/>
    </location>
</feature>
<feature type="transmembrane region" description="Helical" evidence="1">
    <location>
        <begin position="99"/>
        <end position="119"/>
    </location>
</feature>
<evidence type="ECO:0000313" key="3">
    <source>
        <dbReference type="EMBL" id="KKP50341.1"/>
    </source>
</evidence>
<dbReference type="EMBL" id="LBPD01000029">
    <property type="protein sequence ID" value="KKP50341.1"/>
    <property type="molecule type" value="Genomic_DNA"/>
</dbReference>
<gene>
    <name evidence="3" type="ORF">UR42_C0029G0005</name>
</gene>
<reference evidence="3 4" key="1">
    <citation type="journal article" date="2015" name="Nature">
        <title>rRNA introns, odd ribosomes, and small enigmatic genomes across a large radiation of phyla.</title>
        <authorList>
            <person name="Brown C.T."/>
            <person name="Hug L.A."/>
            <person name="Thomas B.C."/>
            <person name="Sharon I."/>
            <person name="Castelle C.J."/>
            <person name="Singh A."/>
            <person name="Wilkins M.J."/>
            <person name="Williams K.H."/>
            <person name="Banfield J.F."/>
        </authorList>
    </citation>
    <scope>NUCLEOTIDE SEQUENCE [LARGE SCALE GENOMIC DNA]</scope>
</reference>
<organism evidence="3 4">
    <name type="scientific">Candidatus Roizmanbacteria bacterium GW2011_GWA2_33_33</name>
    <dbReference type="NCBI Taxonomy" id="1618476"/>
    <lineage>
        <taxon>Bacteria</taxon>
        <taxon>Candidatus Roizmaniibacteriota</taxon>
    </lineage>
</organism>
<feature type="domain" description="EamA" evidence="2">
    <location>
        <begin position="158"/>
        <end position="293"/>
    </location>
</feature>
<dbReference type="SUPFAM" id="SSF103481">
    <property type="entry name" value="Multidrug resistance efflux transporter EmrE"/>
    <property type="match status" value="2"/>
</dbReference>
<dbReference type="PANTHER" id="PTHR22911:SF133">
    <property type="entry name" value="MEMBRANE PROTEIN"/>
    <property type="match status" value="1"/>
</dbReference>
<comment type="caution">
    <text evidence="3">The sequence shown here is derived from an EMBL/GenBank/DDBJ whole genome shotgun (WGS) entry which is preliminary data.</text>
</comment>
<keyword evidence="1" id="KW-1133">Transmembrane helix</keyword>
<dbReference type="PANTHER" id="PTHR22911">
    <property type="entry name" value="ACYL-MALONYL CONDENSING ENZYME-RELATED"/>
    <property type="match status" value="1"/>
</dbReference>
<dbReference type="Pfam" id="PF00892">
    <property type="entry name" value="EamA"/>
    <property type="match status" value="2"/>
</dbReference>